<dbReference type="KEGG" id="vg:35382793"/>
<reference evidence="1" key="1">
    <citation type="submission" date="2017-08" db="EMBL/GenBank/DDBJ databases">
        <authorList>
            <consortium name="Urmite Genomes"/>
        </authorList>
    </citation>
    <scope>NUCLEOTIDE SEQUENCE [LARGE SCALE GENOMIC DNA]</scope>
    <source>
        <strain evidence="1">IHUMI-LCC2</strain>
    </source>
</reference>
<name>A0A2I2L5P3_9VIRU</name>
<proteinExistence type="predicted"/>
<sequence>MDIEYFLNQAFNSFPTNRNINYNKVYNYVSYLNLQDRNTLDRFLSDDNNNIILLDVRNIHGNRDYISNKLGSIIPIYKLNNTIPKSSNIELLFREGTNSNNEIIRLIEPQITKELPLQYVYNIARILSYSIGQEDKKFLLVYRSTGPSRFYYTGYGIWVCEVNGFGEEDDLLLLLFYLYLSSGDIKRRTCILSMDRYDWNGIPKNIMNKINRSKGLLLYQTYKNDIYYDKDYDDPLIGDYVNTRIIDSIIFNVDTNYSTKLLEEKEINSDVVSTRII</sequence>
<dbReference type="EMBL" id="LT906555">
    <property type="protein sequence ID" value="SNW62853.1"/>
    <property type="molecule type" value="Genomic_DNA"/>
</dbReference>
<keyword evidence="2" id="KW-1185">Reference proteome</keyword>
<dbReference type="Proteomes" id="UP000236316">
    <property type="component" value="Segment"/>
</dbReference>
<dbReference type="GeneID" id="35382793"/>
<organism evidence="1">
    <name type="scientific">Orpheovirus IHUMI-LCC2</name>
    <dbReference type="NCBI Taxonomy" id="2023057"/>
    <lineage>
        <taxon>Viruses</taxon>
        <taxon>Varidnaviria</taxon>
        <taxon>Bamfordvirae</taxon>
        <taxon>Nucleocytoviricota</taxon>
        <taxon>Megaviricetes</taxon>
        <taxon>Pimascovirales</taxon>
        <taxon>Ocovirineae</taxon>
        <taxon>Orpheoviridae</taxon>
        <taxon>Alphaorpheovirus</taxon>
        <taxon>Alphaorpheovirus massiliense</taxon>
    </lineage>
</organism>
<evidence type="ECO:0000313" key="1">
    <source>
        <dbReference type="EMBL" id="SNW62853.1"/>
    </source>
</evidence>
<evidence type="ECO:0000313" key="2">
    <source>
        <dbReference type="Proteomes" id="UP000236316"/>
    </source>
</evidence>
<gene>
    <name evidence="1" type="ORF">ORPV_949</name>
</gene>
<dbReference type="RefSeq" id="YP_009449155.1">
    <property type="nucleotide sequence ID" value="NC_036594.1"/>
</dbReference>
<accession>A0A2I2L5P3</accession>
<protein>
    <submittedName>
        <fullName evidence="1">Uncharacterized protein</fullName>
    </submittedName>
</protein>